<keyword evidence="14" id="KW-1185">Reference proteome</keyword>
<keyword evidence="5" id="KW-0810">Translation regulation</keyword>
<dbReference type="PANTHER" id="PTHR16276:SF1">
    <property type="entry name" value="SMALL RIBOSOMAL SUBUNIT PROTEIN MS39"/>
    <property type="match status" value="1"/>
</dbReference>
<evidence type="ECO:0000256" key="3">
    <source>
        <dbReference type="ARBA" id="ARBA00022730"/>
    </source>
</evidence>
<evidence type="ECO:0000256" key="1">
    <source>
        <dbReference type="ARBA" id="ARBA00004173"/>
    </source>
</evidence>
<evidence type="ECO:0000256" key="5">
    <source>
        <dbReference type="ARBA" id="ARBA00022845"/>
    </source>
</evidence>
<keyword evidence="9" id="KW-0496">Mitochondrion</keyword>
<dbReference type="InterPro" id="IPR055063">
    <property type="entry name" value="Rib_mS39_PPR"/>
</dbReference>
<reference evidence="13 14" key="1">
    <citation type="submission" date="2020-02" db="EMBL/GenBank/DDBJ databases">
        <title>Bird 10,000 Genomes (B10K) Project - Family phase.</title>
        <authorList>
            <person name="Zhang G."/>
        </authorList>
    </citation>
    <scope>NUCLEOTIDE SEQUENCE [LARGE SCALE GENOMIC DNA]</scope>
    <source>
        <strain evidence="13">B10K-DU-017-21</strain>
    </source>
</reference>
<dbReference type="GO" id="GO:0006417">
    <property type="term" value="P:regulation of translation"/>
    <property type="evidence" value="ECO:0007669"/>
    <property type="project" value="UniProtKB-KW"/>
</dbReference>
<accession>A0A852LYV7</accession>
<dbReference type="GO" id="GO:0032543">
    <property type="term" value="P:mitochondrial translation"/>
    <property type="evidence" value="ECO:0007669"/>
    <property type="project" value="InterPro"/>
</dbReference>
<dbReference type="Gene3D" id="1.25.40.10">
    <property type="entry name" value="Tetratricopeptide repeat domain"/>
    <property type="match status" value="2"/>
</dbReference>
<evidence type="ECO:0000256" key="7">
    <source>
        <dbReference type="ARBA" id="ARBA00022946"/>
    </source>
</evidence>
<evidence type="ECO:0000256" key="6">
    <source>
        <dbReference type="ARBA" id="ARBA00022884"/>
    </source>
</evidence>
<dbReference type="InterPro" id="IPR037387">
    <property type="entry name" value="PTCD3"/>
</dbReference>
<keyword evidence="7" id="KW-0809">Transit peptide</keyword>
<gene>
    <name evidence="13" type="primary">Ptcd3</name>
    <name evidence="13" type="ORF">CENBEN_R13640</name>
</gene>
<dbReference type="Proteomes" id="UP000632886">
    <property type="component" value="Unassembled WGS sequence"/>
</dbReference>
<evidence type="ECO:0000313" key="13">
    <source>
        <dbReference type="EMBL" id="NXX93087.1"/>
    </source>
</evidence>
<feature type="region of interest" description="Disordered" evidence="12">
    <location>
        <begin position="127"/>
        <end position="165"/>
    </location>
</feature>
<evidence type="ECO:0000256" key="11">
    <source>
        <dbReference type="ARBA" id="ARBA00035134"/>
    </source>
</evidence>
<dbReference type="GO" id="GO:1990904">
    <property type="term" value="C:ribonucleoprotein complex"/>
    <property type="evidence" value="ECO:0007669"/>
    <property type="project" value="UniProtKB-KW"/>
</dbReference>
<evidence type="ECO:0000256" key="4">
    <source>
        <dbReference type="ARBA" id="ARBA00022737"/>
    </source>
</evidence>
<dbReference type="AlphaFoldDB" id="A0A852LYV7"/>
<dbReference type="GO" id="GO:0019843">
    <property type="term" value="F:rRNA binding"/>
    <property type="evidence" value="ECO:0007669"/>
    <property type="project" value="UniProtKB-KW"/>
</dbReference>
<evidence type="ECO:0000256" key="8">
    <source>
        <dbReference type="ARBA" id="ARBA00022980"/>
    </source>
</evidence>
<keyword evidence="4" id="KW-0677">Repeat</keyword>
<dbReference type="EMBL" id="WBNK01000417">
    <property type="protein sequence ID" value="NXX93087.1"/>
    <property type="molecule type" value="Genomic_DNA"/>
</dbReference>
<comment type="subcellular location">
    <subcellularLocation>
        <location evidence="1">Mitochondrion</location>
    </subcellularLocation>
</comment>
<evidence type="ECO:0000256" key="10">
    <source>
        <dbReference type="ARBA" id="ARBA00023274"/>
    </source>
</evidence>
<proteinExistence type="inferred from homology"/>
<comment type="similarity">
    <text evidence="2">Belongs to the mitochondrion-specific ribosomal protein mS39 family.</text>
</comment>
<keyword evidence="10" id="KW-0687">Ribonucleoprotein</keyword>
<dbReference type="Pfam" id="PF13812">
    <property type="entry name" value="PPR_3"/>
    <property type="match status" value="1"/>
</dbReference>
<organism evidence="13 14">
    <name type="scientific">Centropus bengalensis</name>
    <name type="common">lesser coucal</name>
    <dbReference type="NCBI Taxonomy" id="1463675"/>
    <lineage>
        <taxon>Eukaryota</taxon>
        <taxon>Metazoa</taxon>
        <taxon>Chordata</taxon>
        <taxon>Craniata</taxon>
        <taxon>Vertebrata</taxon>
        <taxon>Euteleostomi</taxon>
        <taxon>Archelosauria</taxon>
        <taxon>Archosauria</taxon>
        <taxon>Dinosauria</taxon>
        <taxon>Saurischia</taxon>
        <taxon>Theropoda</taxon>
        <taxon>Coelurosauria</taxon>
        <taxon>Aves</taxon>
        <taxon>Neognathae</taxon>
        <taxon>Neoaves</taxon>
        <taxon>Otidimorphae</taxon>
        <taxon>Cuculiformes</taxon>
        <taxon>Centropidae</taxon>
        <taxon>Centropus</taxon>
    </lineage>
</organism>
<keyword evidence="8" id="KW-0689">Ribosomal protein</keyword>
<dbReference type="GO" id="GO:0005739">
    <property type="term" value="C:mitochondrion"/>
    <property type="evidence" value="ECO:0007669"/>
    <property type="project" value="UniProtKB-SubCell"/>
</dbReference>
<name>A0A852LYV7_9AVES</name>
<feature type="non-terminal residue" evidence="13">
    <location>
        <position position="1"/>
    </location>
</feature>
<feature type="non-terminal residue" evidence="13">
    <location>
        <position position="592"/>
    </location>
</feature>
<protein>
    <recommendedName>
        <fullName evidence="11">Small ribosomal subunit protein mS39</fullName>
    </recommendedName>
</protein>
<dbReference type="GO" id="GO:0005840">
    <property type="term" value="C:ribosome"/>
    <property type="evidence" value="ECO:0007669"/>
    <property type="project" value="UniProtKB-KW"/>
</dbReference>
<evidence type="ECO:0000313" key="14">
    <source>
        <dbReference type="Proteomes" id="UP000632886"/>
    </source>
</evidence>
<dbReference type="Pfam" id="PF22330">
    <property type="entry name" value="Rib_mS39_PPR"/>
    <property type="match status" value="1"/>
</dbReference>
<dbReference type="InterPro" id="IPR002885">
    <property type="entry name" value="PPR_rpt"/>
</dbReference>
<evidence type="ECO:0000256" key="9">
    <source>
        <dbReference type="ARBA" id="ARBA00023128"/>
    </source>
</evidence>
<comment type="caution">
    <text evidence="13">The sequence shown here is derived from an EMBL/GenBank/DDBJ whole genome shotgun (WGS) entry which is preliminary data.</text>
</comment>
<dbReference type="GO" id="GO:0043024">
    <property type="term" value="F:ribosomal small subunit binding"/>
    <property type="evidence" value="ECO:0007669"/>
    <property type="project" value="InterPro"/>
</dbReference>
<dbReference type="PANTHER" id="PTHR16276">
    <property type="entry name" value="PENTATRICOPEPTIDE REPEAT DOMAIN-CONTAINING PROTEIN 3"/>
    <property type="match status" value="1"/>
</dbReference>
<dbReference type="InterPro" id="IPR011990">
    <property type="entry name" value="TPR-like_helical_dom_sf"/>
</dbReference>
<sequence>QDPTAAHYMFQDDPFLLPRNAANARLYSLSKESGRNAAKYIIKHFPQYFDKTFAEPDVPCLMPETLKPQIEGVSEEALKERIHLRRLKESVHLFDQLVQAGTPISLETTNSLLDLLCFYGDEEFTPEKEKEEKEDLEEPEANASEQKAPKRQFQGGSQSPGSRWRENNNAERIFKIMPERNAHSYCTMIRGMVKHEAFAKGYDMYMDLLNERHKADVHTFNALITAVPYLKERFLERWELAKVFLNHMAQQEVQPNLLTFNALLKTLRKCGAVGRSMALPVIKEMEALDIEPSLATYEHLLFILYRGADLHPSGIFSEVLDHVESRSFAPQDPDDGTDFNLSDNLHWLSLNEKCCDLKDIKLAYRLNKVMEKGDNWKFMSLDRLQAYWSKFFSLLCMMEQIEVVLKWYKETSLSLFYPTPKNILDLLQALDAANQLEAIPSVWEDVKQLGFNRRLDLLEELLALMSREQHPKEIQVSFAKCAEEIKAAHEPPGRELSPLEWTSSTLGHVALLFSRAGRTQDAWYVNMMERFKQINRIPTDQVMDEFLTCAKLTNCPDEAIKLVKLAASLGLPLSQRLKSRTEKEFELSEEQR</sequence>
<keyword evidence="3" id="KW-0699">rRNA-binding</keyword>
<keyword evidence="6" id="KW-0694">RNA-binding</keyword>
<evidence type="ECO:0000256" key="2">
    <source>
        <dbReference type="ARBA" id="ARBA00008551"/>
    </source>
</evidence>
<evidence type="ECO:0000256" key="12">
    <source>
        <dbReference type="SAM" id="MobiDB-lite"/>
    </source>
</evidence>